<dbReference type="EMBL" id="NEVT01000006">
    <property type="protein sequence ID" value="OZI76624.1"/>
    <property type="molecule type" value="Genomic_DNA"/>
</dbReference>
<protein>
    <submittedName>
        <fullName evidence="1">N-acetyltransferase</fullName>
    </submittedName>
</protein>
<evidence type="ECO:0000313" key="2">
    <source>
        <dbReference type="Proteomes" id="UP000215633"/>
    </source>
</evidence>
<name>A0A261VR88_9BORD</name>
<dbReference type="GO" id="GO:0016740">
    <property type="term" value="F:transferase activity"/>
    <property type="evidence" value="ECO:0007669"/>
    <property type="project" value="UniProtKB-KW"/>
</dbReference>
<proteinExistence type="predicted"/>
<reference evidence="2" key="1">
    <citation type="submission" date="2017-05" db="EMBL/GenBank/DDBJ databases">
        <title>Complete and WGS of Bordetella genogroups.</title>
        <authorList>
            <person name="Spilker T."/>
            <person name="Lipuma J."/>
        </authorList>
    </citation>
    <scope>NUCLEOTIDE SEQUENCE [LARGE SCALE GENOMIC DNA]</scope>
    <source>
        <strain evidence="2">AU8256</strain>
    </source>
</reference>
<gene>
    <name evidence="1" type="ORF">CAL24_16070</name>
</gene>
<keyword evidence="2" id="KW-1185">Reference proteome</keyword>
<dbReference type="RefSeq" id="WP_249278550.1">
    <property type="nucleotide sequence ID" value="NZ_NEVT01000006.1"/>
</dbReference>
<accession>A0A261VR88</accession>
<comment type="caution">
    <text evidence="1">The sequence shown here is derived from an EMBL/GenBank/DDBJ whole genome shotgun (WGS) entry which is preliminary data.</text>
</comment>
<sequence length="224" mass="25389">MPTLALGAVPGWLTRIMELRIDVDPGSWKLDNELDSLYSRITRPGDRLHDMPEVKTEIPGLVLRYREADGEFYVYLVDRARGRLAGYTVFNRLVEVGRRADPYLRAPHSKYDQPYQRRGLAAAVYRWALDAGQCLITGARQSGAARALWQSLARHYESGYVDVRRKTLTYLGPQVAERVLHDLHTRMVLLGRGWTWDALADRAGMRAPAATLLPHEQSGHDVPL</sequence>
<dbReference type="Proteomes" id="UP000215633">
    <property type="component" value="Unassembled WGS sequence"/>
</dbReference>
<evidence type="ECO:0000313" key="1">
    <source>
        <dbReference type="EMBL" id="OZI76624.1"/>
    </source>
</evidence>
<organism evidence="1 2">
    <name type="scientific">Bordetella genomosp. 2</name>
    <dbReference type="NCBI Taxonomy" id="1983456"/>
    <lineage>
        <taxon>Bacteria</taxon>
        <taxon>Pseudomonadati</taxon>
        <taxon>Pseudomonadota</taxon>
        <taxon>Betaproteobacteria</taxon>
        <taxon>Burkholderiales</taxon>
        <taxon>Alcaligenaceae</taxon>
        <taxon>Bordetella</taxon>
    </lineage>
</organism>
<dbReference type="AlphaFoldDB" id="A0A261VR88"/>
<keyword evidence="1" id="KW-0808">Transferase</keyword>